<proteinExistence type="inferred from homology"/>
<evidence type="ECO:0000259" key="5">
    <source>
        <dbReference type="PROSITE" id="PS50600"/>
    </source>
</evidence>
<gene>
    <name evidence="6" type="ORF">BRARA_A02048</name>
</gene>
<feature type="compositionally biased region" description="Polar residues" evidence="4">
    <location>
        <begin position="464"/>
        <end position="482"/>
    </location>
</feature>
<keyword evidence="3" id="KW-0378">Hydrolase</keyword>
<keyword evidence="2" id="KW-0645">Protease</keyword>
<evidence type="ECO:0000313" key="6">
    <source>
        <dbReference type="EMBL" id="RID79300.1"/>
    </source>
</evidence>
<feature type="region of interest" description="Disordered" evidence="4">
    <location>
        <begin position="352"/>
        <end position="377"/>
    </location>
</feature>
<protein>
    <recommendedName>
        <fullName evidence="5">Ubiquitin-like protease family profile domain-containing protein</fullName>
    </recommendedName>
</protein>
<feature type="compositionally biased region" description="Basic and acidic residues" evidence="4">
    <location>
        <begin position="515"/>
        <end position="531"/>
    </location>
</feature>
<feature type="domain" description="Ubiquitin-like protease family profile" evidence="5">
    <location>
        <begin position="714"/>
        <end position="925"/>
    </location>
</feature>
<evidence type="ECO:0000256" key="2">
    <source>
        <dbReference type="ARBA" id="ARBA00022670"/>
    </source>
</evidence>
<dbReference type="EMBL" id="CM010628">
    <property type="protein sequence ID" value="RID79300.1"/>
    <property type="molecule type" value="Genomic_DNA"/>
</dbReference>
<feature type="compositionally biased region" description="Basic and acidic residues" evidence="4">
    <location>
        <begin position="624"/>
        <end position="663"/>
    </location>
</feature>
<dbReference type="PROSITE" id="PS50600">
    <property type="entry name" value="ULP_PROTEASE"/>
    <property type="match status" value="1"/>
</dbReference>
<sequence>MDVSEDLARDYPPRFYPEGASIFENKSINTNSHFSEIPRLRQAIGIDVWDNLKTYPVGLIAKLAERKLVWSGKTVHYLLCRQLRVYKKEIWSLVVDQPLKFSLIEFGEITGLNTNPLPEESFEPDPENYKALWELLKVPLGYGPKFDELIEALTDKFDELIKALTECPFWSADQRKWYGLLFLQAIGLYGLHHNCRIPFESAKRVFDDDALMTYPWGRTAYEFLVDSIKLLHPQGGSYTLSGFKDVLLVWVYESVTVFGELYGRKVNPDEIPLLRWGGSRTRASLATTIAKEMNDHGTVRVRKMVMKEGLEELLPQWKDEADDPQLDNLIKDIHADRFVRDFYVQSNEKNKKTKAGVLSEAEPPSKKQKKGKKQKEVKINEGETAVVEEKENAKEKGRSEAVLLNIVAHLEKLDRKFDSRLTEYDTNLLDTIGDTVKTTVEERLRVLGVSNSSQPEGQHVMVSEDNQQPESNSGQPDGQNVMVSEDNRQPDSNSGQPASKTPIDKQSEDSQPQKTPDKGQSEKNLADDIAKADAKGMEAKLNSKVVRDKAAGVKKNLDSAFGNADATNADLVSDSPGKEPPFGRGCRGLGKRNNLAADLERNEAELKKKQKQEEAELKRKKKQKEAELKKKQKKEEAELKKKKKQEEADLKKKKKQEEADSKKNIPVSKMTHSGTIRIFIPTKQIKNTKYSDELWPESDVEEDERKRKIPHGEAHEDIEFYRILITPRPWPIKEYGWLVQNHIASYIRVLIQRSKQDPSPFWSKRVAFIDSWFLESWVHDYKEFKVKPEMVKFKESGYKGLANGLIPTDIQTKLRWFTDVDHLYGVINTGGNHWVAFHADLHKEKVDCYDSIVGEQTLESDLRMLNFFGPFTRMIPAIPNALIPDDIRVLTKKEFVFRRRTKRIVPQNNLRGDCGVYSLKFVECLALGVAFDGISDENIQGLRMKMTADIFNEGSCSLVGSFGDE</sequence>
<dbReference type="PANTHER" id="PTHR48449:SF1">
    <property type="entry name" value="DUF1985 DOMAIN-CONTAINING PROTEIN"/>
    <property type="match status" value="1"/>
</dbReference>
<dbReference type="InterPro" id="IPR015410">
    <property type="entry name" value="DUF1985"/>
</dbReference>
<evidence type="ECO:0000256" key="3">
    <source>
        <dbReference type="ARBA" id="ARBA00022801"/>
    </source>
</evidence>
<evidence type="ECO:0000313" key="7">
    <source>
        <dbReference type="Proteomes" id="UP000264353"/>
    </source>
</evidence>
<name>A0A398AUN2_BRACM</name>
<dbReference type="AlphaFoldDB" id="A0A398AUN2"/>
<dbReference type="Pfam" id="PF02902">
    <property type="entry name" value="Peptidase_C48"/>
    <property type="match status" value="1"/>
</dbReference>
<feature type="compositionally biased region" description="Basic and acidic residues" evidence="4">
    <location>
        <begin position="604"/>
        <end position="617"/>
    </location>
</feature>
<evidence type="ECO:0000256" key="1">
    <source>
        <dbReference type="ARBA" id="ARBA00005234"/>
    </source>
</evidence>
<reference evidence="6 7" key="1">
    <citation type="submission" date="2018-06" db="EMBL/GenBank/DDBJ databases">
        <title>WGS assembly of Brassica rapa FPsc.</title>
        <authorList>
            <person name="Bowman J."/>
            <person name="Kohchi T."/>
            <person name="Yamato K."/>
            <person name="Jenkins J."/>
            <person name="Shu S."/>
            <person name="Ishizaki K."/>
            <person name="Yamaoka S."/>
            <person name="Nishihama R."/>
            <person name="Nakamura Y."/>
            <person name="Berger F."/>
            <person name="Adam C."/>
            <person name="Aki S."/>
            <person name="Althoff F."/>
            <person name="Araki T."/>
            <person name="Arteaga-Vazquez M."/>
            <person name="Balasubrmanian S."/>
            <person name="Bauer D."/>
            <person name="Boehm C."/>
            <person name="Briginshaw L."/>
            <person name="Caballero-Perez J."/>
            <person name="Catarino B."/>
            <person name="Chen F."/>
            <person name="Chiyoda S."/>
            <person name="Chovatia M."/>
            <person name="Davies K."/>
            <person name="Delmans M."/>
            <person name="Demura T."/>
            <person name="Dierschke T."/>
            <person name="Dolan L."/>
            <person name="Dorantes-Acosta A."/>
            <person name="Eklund D."/>
            <person name="Florent S."/>
            <person name="Flores-Sandoval E."/>
            <person name="Fujiyama A."/>
            <person name="Fukuzawa H."/>
            <person name="Galik B."/>
            <person name="Grimanelli D."/>
            <person name="Grimwood J."/>
            <person name="Grossniklaus U."/>
            <person name="Hamada T."/>
            <person name="Haseloff J."/>
            <person name="Hetherington A."/>
            <person name="Higo A."/>
            <person name="Hirakawa Y."/>
            <person name="Hundley H."/>
            <person name="Ikeda Y."/>
            <person name="Inoue K."/>
            <person name="Inoue S."/>
            <person name="Ishida S."/>
            <person name="Jia Q."/>
            <person name="Kakita M."/>
            <person name="Kanazawa T."/>
            <person name="Kawai Y."/>
            <person name="Kawashima T."/>
            <person name="Kennedy M."/>
            <person name="Kinose K."/>
            <person name="Kinoshita T."/>
            <person name="Kohara Y."/>
            <person name="Koide E."/>
            <person name="Komatsu K."/>
            <person name="Kopischke S."/>
            <person name="Kubo M."/>
            <person name="Kyozuka J."/>
            <person name="Lagercrantz U."/>
            <person name="Lin S."/>
            <person name="Lindquist E."/>
            <person name="Lipzen A."/>
            <person name="Lu C."/>
            <person name="Luna E."/>
            <person name="Martienssen R."/>
            <person name="Minamino N."/>
            <person name="Mizutani M."/>
            <person name="Mizutani M."/>
            <person name="Mochizuki N."/>
            <person name="Monte I."/>
            <person name="Mosher R."/>
            <person name="Nagasaki H."/>
            <person name="Nakagami H."/>
            <person name="Naramoto S."/>
            <person name="Nishitani K."/>
            <person name="Ohtani M."/>
            <person name="Okamoto T."/>
            <person name="Okumura M."/>
            <person name="Phillips J."/>
            <person name="Pollak B."/>
            <person name="Reinders A."/>
            <person name="Roevekamp M."/>
            <person name="Sano R."/>
            <person name="Sawa S."/>
            <person name="Schmid M."/>
            <person name="Shirakawa M."/>
            <person name="Solano R."/>
            <person name="Spunde A."/>
            <person name="Suetsugu N."/>
            <person name="Sugano S."/>
            <person name="Sugiyama A."/>
            <person name="Sun R."/>
            <person name="Suzuki Y."/>
            <person name="Takenaka M."/>
            <person name="Takezawa D."/>
            <person name="Tomogane H."/>
            <person name="Tsuzuki M."/>
            <person name="Ueda T."/>
            <person name="Umeda M."/>
            <person name="Ward J."/>
            <person name="Watanabe Y."/>
            <person name="Yazaki K."/>
            <person name="Yokoyama R."/>
            <person name="Yoshitake Y."/>
            <person name="Yotsui I."/>
            <person name="Zachgo S."/>
            <person name="Schmutz J."/>
        </authorList>
    </citation>
    <scope>NUCLEOTIDE SEQUENCE [LARGE SCALE GENOMIC DNA]</scope>
    <source>
        <strain evidence="7">cv. B-3</strain>
    </source>
</reference>
<dbReference type="InterPro" id="IPR003653">
    <property type="entry name" value="Peptidase_C48_C"/>
</dbReference>
<dbReference type="Pfam" id="PF09331">
    <property type="entry name" value="DUF1985"/>
    <property type="match status" value="1"/>
</dbReference>
<comment type="similarity">
    <text evidence="1">Belongs to the peptidase C48 family.</text>
</comment>
<dbReference type="PANTHER" id="PTHR48449">
    <property type="entry name" value="DUF1985 DOMAIN-CONTAINING PROTEIN"/>
    <property type="match status" value="1"/>
</dbReference>
<dbReference type="SUPFAM" id="SSF54001">
    <property type="entry name" value="Cysteine proteinases"/>
    <property type="match status" value="1"/>
</dbReference>
<feature type="region of interest" description="Disordered" evidence="4">
    <location>
        <begin position="604"/>
        <end position="668"/>
    </location>
</feature>
<accession>A0A398AUN2</accession>
<feature type="compositionally biased region" description="Polar residues" evidence="4">
    <location>
        <begin position="490"/>
        <end position="499"/>
    </location>
</feature>
<dbReference type="GO" id="GO:0008234">
    <property type="term" value="F:cysteine-type peptidase activity"/>
    <property type="evidence" value="ECO:0007669"/>
    <property type="project" value="InterPro"/>
</dbReference>
<feature type="region of interest" description="Disordered" evidence="4">
    <location>
        <begin position="464"/>
        <end position="531"/>
    </location>
</feature>
<dbReference type="GO" id="GO:0006508">
    <property type="term" value="P:proteolysis"/>
    <property type="evidence" value="ECO:0007669"/>
    <property type="project" value="UniProtKB-KW"/>
</dbReference>
<feature type="region of interest" description="Disordered" evidence="4">
    <location>
        <begin position="556"/>
        <end position="590"/>
    </location>
</feature>
<evidence type="ECO:0000256" key="4">
    <source>
        <dbReference type="SAM" id="MobiDB-lite"/>
    </source>
</evidence>
<organism evidence="6 7">
    <name type="scientific">Brassica campestris</name>
    <name type="common">Field mustard</name>
    <dbReference type="NCBI Taxonomy" id="3711"/>
    <lineage>
        <taxon>Eukaryota</taxon>
        <taxon>Viridiplantae</taxon>
        <taxon>Streptophyta</taxon>
        <taxon>Embryophyta</taxon>
        <taxon>Tracheophyta</taxon>
        <taxon>Spermatophyta</taxon>
        <taxon>Magnoliopsida</taxon>
        <taxon>eudicotyledons</taxon>
        <taxon>Gunneridae</taxon>
        <taxon>Pentapetalae</taxon>
        <taxon>rosids</taxon>
        <taxon>malvids</taxon>
        <taxon>Brassicales</taxon>
        <taxon>Brassicaceae</taxon>
        <taxon>Brassiceae</taxon>
        <taxon>Brassica</taxon>
    </lineage>
</organism>
<dbReference type="Proteomes" id="UP000264353">
    <property type="component" value="Chromosome A1"/>
</dbReference>
<dbReference type="InterPro" id="IPR038765">
    <property type="entry name" value="Papain-like_cys_pep_sf"/>
</dbReference>
<dbReference type="Gene3D" id="3.40.395.10">
    <property type="entry name" value="Adenoviral Proteinase, Chain A"/>
    <property type="match status" value="1"/>
</dbReference>